<keyword evidence="4" id="KW-1185">Reference proteome</keyword>
<evidence type="ECO:0000256" key="2">
    <source>
        <dbReference type="ARBA" id="ARBA00022679"/>
    </source>
</evidence>
<name>A0A7G6E784_THEFR</name>
<dbReference type="OrthoDB" id="9778604at2"/>
<dbReference type="SUPFAM" id="SSF100950">
    <property type="entry name" value="NagB/RpiA/CoA transferase-like"/>
    <property type="match status" value="1"/>
</dbReference>
<dbReference type="Gene3D" id="3.40.1080.10">
    <property type="entry name" value="Glutaconate Coenzyme A-transferase"/>
    <property type="match status" value="1"/>
</dbReference>
<dbReference type="KEGG" id="tfr:BR63_17740"/>
<dbReference type="NCBIfam" id="TIGR02428">
    <property type="entry name" value="pcaJ_scoB_fam"/>
    <property type="match status" value="1"/>
</dbReference>
<organism evidence="3 4">
    <name type="scientific">Thermanaerosceptrum fracticalcis</name>
    <dbReference type="NCBI Taxonomy" id="1712410"/>
    <lineage>
        <taxon>Bacteria</taxon>
        <taxon>Bacillati</taxon>
        <taxon>Bacillota</taxon>
        <taxon>Clostridia</taxon>
        <taxon>Eubacteriales</taxon>
        <taxon>Peptococcaceae</taxon>
        <taxon>Thermanaerosceptrum</taxon>
    </lineage>
</organism>
<dbReference type="GO" id="GO:0008410">
    <property type="term" value="F:CoA-transferase activity"/>
    <property type="evidence" value="ECO:0007669"/>
    <property type="project" value="InterPro"/>
</dbReference>
<comment type="similarity">
    <text evidence="1">Belongs to the 3-oxoacid CoA-transferase subunit B family.</text>
</comment>
<dbReference type="InterPro" id="IPR012791">
    <property type="entry name" value="3-oxoacid_CoA-transf_B"/>
</dbReference>
<evidence type="ECO:0000313" key="4">
    <source>
        <dbReference type="Proteomes" id="UP000515847"/>
    </source>
</evidence>
<dbReference type="InterPro" id="IPR004165">
    <property type="entry name" value="CoA_trans_fam_I"/>
</dbReference>
<reference evidence="3 4" key="1">
    <citation type="journal article" date="2019" name="Front. Microbiol.">
        <title>Thermoanaerosceptrum fracticalcis gen. nov. sp. nov., a Novel Fumarate-Fermenting Microorganism From a Deep Fractured Carbonate Aquifer of the US Great Basin.</title>
        <authorList>
            <person name="Hamilton-Brehm S.D."/>
            <person name="Stewart L.E."/>
            <person name="Zavarin M."/>
            <person name="Caldwell M."/>
            <person name="Lawson P.A."/>
            <person name="Onstott T.C."/>
            <person name="Grzymski J."/>
            <person name="Neveux I."/>
            <person name="Lollar B.S."/>
            <person name="Russell C.E."/>
            <person name="Moser D.P."/>
        </authorList>
    </citation>
    <scope>NUCLEOTIDE SEQUENCE [LARGE SCALE GENOMIC DNA]</scope>
    <source>
        <strain evidence="3 4">DRI-13</strain>
    </source>
</reference>
<dbReference type="RefSeq" id="WP_034423557.1">
    <property type="nucleotide sequence ID" value="NZ_CP045798.1"/>
</dbReference>
<dbReference type="SMART" id="SM00882">
    <property type="entry name" value="CoA_trans"/>
    <property type="match status" value="1"/>
</dbReference>
<evidence type="ECO:0000256" key="1">
    <source>
        <dbReference type="ARBA" id="ARBA00007047"/>
    </source>
</evidence>
<protein>
    <submittedName>
        <fullName evidence="3">3-oxoacid CoA-transferase subunit B</fullName>
    </submittedName>
</protein>
<dbReference type="Proteomes" id="UP000515847">
    <property type="component" value="Chromosome"/>
</dbReference>
<keyword evidence="2 3" id="KW-0808">Transferase</keyword>
<dbReference type="PANTHER" id="PTHR13707">
    <property type="entry name" value="KETOACID-COENZYME A TRANSFERASE"/>
    <property type="match status" value="1"/>
</dbReference>
<gene>
    <name evidence="3" type="ORF">BR63_17740</name>
</gene>
<dbReference type="EMBL" id="CP045798">
    <property type="protein sequence ID" value="QNB47938.1"/>
    <property type="molecule type" value="Genomic_DNA"/>
</dbReference>
<proteinExistence type="inferred from homology"/>
<dbReference type="Pfam" id="PF01144">
    <property type="entry name" value="CoA_trans"/>
    <property type="match status" value="1"/>
</dbReference>
<evidence type="ECO:0000313" key="3">
    <source>
        <dbReference type="EMBL" id="QNB47938.1"/>
    </source>
</evidence>
<sequence length="219" mass="23390">MDTKDVFIAKRVAQEFKDGDFVNLGIGIPTLVGNYIPKGVRVFFHSENGFTHIGPMPNSEEDIDRELINASDQFVTILPGGAFFDSAVSFGIIRGGHLAATVLGGLQVDQEGNLANWRMPGKKTVGMGGGMDLAVGAKRVIIAMEHTNKGEPKIVKKCNVPLTGLKCVDLIVTEKAVMAVTSQGLVLKEIAPGVTVEQVRAATEADFTVDPDLKIISVE</sequence>
<dbReference type="PANTHER" id="PTHR13707:SF57">
    <property type="entry name" value="SUCCINYL-COA:3-KETOACID COENZYME A TRANSFERASE SUBUNIT B-RELATED"/>
    <property type="match status" value="1"/>
</dbReference>
<dbReference type="AlphaFoldDB" id="A0A7G6E784"/>
<dbReference type="InterPro" id="IPR037171">
    <property type="entry name" value="NagB/RpiA_transferase-like"/>
</dbReference>
<accession>A0A7G6E784</accession>